<gene>
    <name evidence="13" type="ORF">Daura_23815</name>
</gene>
<dbReference type="PRINTS" id="PR00502">
    <property type="entry name" value="NUDIXFAMILY"/>
</dbReference>
<dbReference type="Gene3D" id="3.90.79.10">
    <property type="entry name" value="Nucleoside Triphosphate Pyrophosphohydrolase"/>
    <property type="match status" value="1"/>
</dbReference>
<dbReference type="InterPro" id="IPR000086">
    <property type="entry name" value="NUDIX_hydrolase_dom"/>
</dbReference>
<evidence type="ECO:0000256" key="7">
    <source>
        <dbReference type="ARBA" id="ARBA00022801"/>
    </source>
</evidence>
<keyword evidence="3" id="KW-0515">Mutator protein</keyword>
<organism evidence="13 14">
    <name type="scientific">Dactylosporangium aurantiacum</name>
    <dbReference type="NCBI Taxonomy" id="35754"/>
    <lineage>
        <taxon>Bacteria</taxon>
        <taxon>Bacillati</taxon>
        <taxon>Actinomycetota</taxon>
        <taxon>Actinomycetes</taxon>
        <taxon>Micromonosporales</taxon>
        <taxon>Micromonosporaceae</taxon>
        <taxon>Dactylosporangium</taxon>
    </lineage>
</organism>
<keyword evidence="5" id="KW-0479">Metal-binding</keyword>
<evidence type="ECO:0000256" key="3">
    <source>
        <dbReference type="ARBA" id="ARBA00022457"/>
    </source>
</evidence>
<comment type="catalytic activity">
    <reaction evidence="10">
        <text>8-oxo-dGTP + H2O = 8-oxo-dGMP + diphosphate + H(+)</text>
        <dbReference type="Rhea" id="RHEA:31575"/>
        <dbReference type="ChEBI" id="CHEBI:15377"/>
        <dbReference type="ChEBI" id="CHEBI:15378"/>
        <dbReference type="ChEBI" id="CHEBI:33019"/>
        <dbReference type="ChEBI" id="CHEBI:63224"/>
        <dbReference type="ChEBI" id="CHEBI:77896"/>
        <dbReference type="EC" id="3.6.1.55"/>
    </reaction>
</comment>
<evidence type="ECO:0000256" key="2">
    <source>
        <dbReference type="ARBA" id="ARBA00005582"/>
    </source>
</evidence>
<dbReference type="GO" id="GO:0035539">
    <property type="term" value="F:8-oxo-7,8-dihydrodeoxyguanosine triphosphate pyrophosphatase activity"/>
    <property type="evidence" value="ECO:0007669"/>
    <property type="project" value="UniProtKB-EC"/>
</dbReference>
<evidence type="ECO:0000256" key="11">
    <source>
        <dbReference type="ARBA" id="ARBA00038905"/>
    </source>
</evidence>
<dbReference type="GO" id="GO:0006260">
    <property type="term" value="P:DNA replication"/>
    <property type="evidence" value="ECO:0007669"/>
    <property type="project" value="UniProtKB-KW"/>
</dbReference>
<keyword evidence="8" id="KW-0460">Magnesium</keyword>
<evidence type="ECO:0000256" key="10">
    <source>
        <dbReference type="ARBA" id="ARBA00035861"/>
    </source>
</evidence>
<dbReference type="Pfam" id="PF00293">
    <property type="entry name" value="NUDIX"/>
    <property type="match status" value="1"/>
</dbReference>
<dbReference type="KEGG" id="daur:Daura_23815"/>
<comment type="similarity">
    <text evidence="2">Belongs to the Nudix hydrolase family.</text>
</comment>
<keyword evidence="7" id="KW-0378">Hydrolase</keyword>
<evidence type="ECO:0000313" key="14">
    <source>
        <dbReference type="Proteomes" id="UP001058003"/>
    </source>
</evidence>
<keyword evidence="14" id="KW-1185">Reference proteome</keyword>
<dbReference type="RefSeq" id="WP_211273692.1">
    <property type="nucleotide sequence ID" value="NZ_CP073767.1"/>
</dbReference>
<accession>A0A9Q9IT20</accession>
<keyword evidence="9" id="KW-0234">DNA repair</keyword>
<dbReference type="EC" id="3.6.1.55" evidence="11"/>
<keyword evidence="4" id="KW-0235">DNA replication</keyword>
<dbReference type="PANTHER" id="PTHR47707">
    <property type="entry name" value="8-OXO-DGTP DIPHOSPHATASE"/>
    <property type="match status" value="1"/>
</dbReference>
<evidence type="ECO:0000256" key="8">
    <source>
        <dbReference type="ARBA" id="ARBA00022842"/>
    </source>
</evidence>
<evidence type="ECO:0000256" key="4">
    <source>
        <dbReference type="ARBA" id="ARBA00022705"/>
    </source>
</evidence>
<sequence length="113" mass="12530">MRAGLVDRRWYPDVWDVPGGHVEEGEAPQESLVRELREELAITVPAPPGPPLHELRTAAFDMQIWLVERWTGTPVNAAPEEHDAVAWFGKADLGDLRLAHESLLSMLTAVLTG</sequence>
<evidence type="ECO:0000256" key="1">
    <source>
        <dbReference type="ARBA" id="ARBA00001946"/>
    </source>
</evidence>
<dbReference type="GO" id="GO:0044716">
    <property type="term" value="F:8-oxo-GDP phosphatase activity"/>
    <property type="evidence" value="ECO:0007669"/>
    <property type="project" value="TreeGrafter"/>
</dbReference>
<dbReference type="PANTHER" id="PTHR47707:SF1">
    <property type="entry name" value="NUDIX HYDROLASE FAMILY PROTEIN"/>
    <property type="match status" value="1"/>
</dbReference>
<dbReference type="GO" id="GO:0044715">
    <property type="term" value="F:8-oxo-dGDP phosphatase activity"/>
    <property type="evidence" value="ECO:0007669"/>
    <property type="project" value="TreeGrafter"/>
</dbReference>
<evidence type="ECO:0000256" key="6">
    <source>
        <dbReference type="ARBA" id="ARBA00022763"/>
    </source>
</evidence>
<feature type="domain" description="Nudix hydrolase" evidence="12">
    <location>
        <begin position="1"/>
        <end position="111"/>
    </location>
</feature>
<dbReference type="InterPro" id="IPR047127">
    <property type="entry name" value="MutT-like"/>
</dbReference>
<protein>
    <recommendedName>
        <fullName evidence="11">8-oxo-dGTP diphosphatase</fullName>
        <ecNumber evidence="11">3.6.1.55</ecNumber>
    </recommendedName>
</protein>
<evidence type="ECO:0000259" key="12">
    <source>
        <dbReference type="PROSITE" id="PS51462"/>
    </source>
</evidence>
<dbReference type="InterPro" id="IPR015797">
    <property type="entry name" value="NUDIX_hydrolase-like_dom_sf"/>
</dbReference>
<evidence type="ECO:0000256" key="9">
    <source>
        <dbReference type="ARBA" id="ARBA00023204"/>
    </source>
</evidence>
<dbReference type="Proteomes" id="UP001058003">
    <property type="component" value="Chromosome"/>
</dbReference>
<comment type="cofactor">
    <cofactor evidence="1">
        <name>Mg(2+)</name>
        <dbReference type="ChEBI" id="CHEBI:18420"/>
    </cofactor>
</comment>
<dbReference type="GO" id="GO:0006281">
    <property type="term" value="P:DNA repair"/>
    <property type="evidence" value="ECO:0007669"/>
    <property type="project" value="UniProtKB-KW"/>
</dbReference>
<reference evidence="13" key="1">
    <citation type="submission" date="2021-04" db="EMBL/GenBank/DDBJ databases">
        <title>Dactylosporangium aurantiacum NRRL B-8018 full assembly.</title>
        <authorList>
            <person name="Hartkoorn R.C."/>
            <person name="Beaudoing E."/>
            <person name="Hot D."/>
        </authorList>
    </citation>
    <scope>NUCLEOTIDE SEQUENCE</scope>
    <source>
        <strain evidence="13">NRRL B-8018</strain>
    </source>
</reference>
<dbReference type="GO" id="GO:0008413">
    <property type="term" value="F:8-oxo-7,8-dihydroguanosine triphosphate pyrophosphatase activity"/>
    <property type="evidence" value="ECO:0007669"/>
    <property type="project" value="TreeGrafter"/>
</dbReference>
<dbReference type="SUPFAM" id="SSF55811">
    <property type="entry name" value="Nudix"/>
    <property type="match status" value="1"/>
</dbReference>
<proteinExistence type="inferred from homology"/>
<dbReference type="GO" id="GO:0046872">
    <property type="term" value="F:metal ion binding"/>
    <property type="evidence" value="ECO:0007669"/>
    <property type="project" value="UniProtKB-KW"/>
</dbReference>
<dbReference type="InterPro" id="IPR020476">
    <property type="entry name" value="Nudix_hydrolase"/>
</dbReference>
<name>A0A9Q9IT20_9ACTN</name>
<evidence type="ECO:0000256" key="5">
    <source>
        <dbReference type="ARBA" id="ARBA00022723"/>
    </source>
</evidence>
<dbReference type="EMBL" id="CP073767">
    <property type="protein sequence ID" value="UWZ58924.1"/>
    <property type="molecule type" value="Genomic_DNA"/>
</dbReference>
<dbReference type="PROSITE" id="PS51462">
    <property type="entry name" value="NUDIX"/>
    <property type="match status" value="1"/>
</dbReference>
<evidence type="ECO:0000313" key="13">
    <source>
        <dbReference type="EMBL" id="UWZ58924.1"/>
    </source>
</evidence>
<dbReference type="AlphaFoldDB" id="A0A9Q9IT20"/>
<keyword evidence="6" id="KW-0227">DNA damage</keyword>